<dbReference type="EMBL" id="CP042218">
    <property type="protein sequence ID" value="QDW67009.1"/>
    <property type="molecule type" value="Genomic_DNA"/>
</dbReference>
<keyword evidence="6 8" id="KW-0449">Lipoprotein</keyword>
<proteinExistence type="inferred from homology"/>
<accession>A0A518N520</accession>
<keyword evidence="9" id="KW-1185">Reference proteome</keyword>
<evidence type="ECO:0000256" key="1">
    <source>
        <dbReference type="ARBA" id="ARBA00010296"/>
    </source>
</evidence>
<gene>
    <name evidence="8" type="ORF">FPZ22_08985</name>
</gene>
<dbReference type="GO" id="GO:0016020">
    <property type="term" value="C:membrane"/>
    <property type="evidence" value="ECO:0007669"/>
    <property type="project" value="InterPro"/>
</dbReference>
<dbReference type="RefSeq" id="WP_144892290.1">
    <property type="nucleotide sequence ID" value="NZ_CP042218.1"/>
</dbReference>
<dbReference type="OrthoDB" id="9181810at2"/>
<comment type="similarity">
    <text evidence="1">Belongs to the EcnA/EcnB lipoprotein family.</text>
</comment>
<dbReference type="PROSITE" id="PS51257">
    <property type="entry name" value="PROKAR_LIPOPROTEIN"/>
    <property type="match status" value="1"/>
</dbReference>
<reference evidence="8 9" key="1">
    <citation type="submission" date="2019-07" db="EMBL/GenBank/DDBJ databases">
        <title>Full genome sequence of Luteimonas sp. Gr-4.</title>
        <authorList>
            <person name="Im W.-T."/>
        </authorList>
    </citation>
    <scope>NUCLEOTIDE SEQUENCE [LARGE SCALE GENOMIC DNA]</scope>
    <source>
        <strain evidence="8 9">Gr-4</strain>
    </source>
</reference>
<evidence type="ECO:0000256" key="4">
    <source>
        <dbReference type="ARBA" id="ARBA00023136"/>
    </source>
</evidence>
<evidence type="ECO:0000313" key="8">
    <source>
        <dbReference type="EMBL" id="QDW67009.1"/>
    </source>
</evidence>
<evidence type="ECO:0000256" key="5">
    <source>
        <dbReference type="ARBA" id="ARBA00023139"/>
    </source>
</evidence>
<dbReference type="InterPro" id="IPR012556">
    <property type="entry name" value="Entericidin"/>
</dbReference>
<dbReference type="Pfam" id="PF08085">
    <property type="entry name" value="Entericidin"/>
    <property type="match status" value="1"/>
</dbReference>
<dbReference type="GO" id="GO:0009636">
    <property type="term" value="P:response to toxic substance"/>
    <property type="evidence" value="ECO:0007669"/>
    <property type="project" value="InterPro"/>
</dbReference>
<protein>
    <submittedName>
        <fullName evidence="8">Entericidin A/B family lipoprotein</fullName>
    </submittedName>
</protein>
<organism evidence="8 9">
    <name type="scientific">Luteimonas granuli</name>
    <dbReference type="NCBI Taxonomy" id="1176533"/>
    <lineage>
        <taxon>Bacteria</taxon>
        <taxon>Pseudomonadati</taxon>
        <taxon>Pseudomonadota</taxon>
        <taxon>Gammaproteobacteria</taxon>
        <taxon>Lysobacterales</taxon>
        <taxon>Lysobacteraceae</taxon>
        <taxon>Luteimonas</taxon>
    </lineage>
</organism>
<sequence>MKRIAILILASIFSAGMLGACNTVAGAGKDVQKVGEKVEEAADETGATDPL</sequence>
<evidence type="ECO:0000256" key="7">
    <source>
        <dbReference type="SAM" id="SignalP"/>
    </source>
</evidence>
<keyword evidence="4" id="KW-0472">Membrane</keyword>
<feature type="chain" id="PRO_5021970238" evidence="7">
    <location>
        <begin position="21"/>
        <end position="51"/>
    </location>
</feature>
<keyword evidence="2" id="KW-1003">Cell membrane</keyword>
<keyword evidence="3 7" id="KW-0732">Signal</keyword>
<evidence type="ECO:0000256" key="2">
    <source>
        <dbReference type="ARBA" id="ARBA00022475"/>
    </source>
</evidence>
<evidence type="ECO:0000256" key="6">
    <source>
        <dbReference type="ARBA" id="ARBA00023288"/>
    </source>
</evidence>
<dbReference type="KEGG" id="lug:FPZ22_08985"/>
<evidence type="ECO:0000313" key="9">
    <source>
        <dbReference type="Proteomes" id="UP000316584"/>
    </source>
</evidence>
<evidence type="ECO:0000256" key="3">
    <source>
        <dbReference type="ARBA" id="ARBA00022729"/>
    </source>
</evidence>
<dbReference type="Proteomes" id="UP000316584">
    <property type="component" value="Chromosome"/>
</dbReference>
<keyword evidence="5" id="KW-0564">Palmitate</keyword>
<name>A0A518N520_9GAMM</name>
<dbReference type="AlphaFoldDB" id="A0A518N520"/>
<feature type="signal peptide" evidence="7">
    <location>
        <begin position="1"/>
        <end position="20"/>
    </location>
</feature>